<dbReference type="RefSeq" id="WP_012770394.1">
    <property type="nucleotide sequence ID" value="NC_012912.1"/>
</dbReference>
<evidence type="ECO:0000256" key="9">
    <source>
        <dbReference type="SAM" id="Phobius"/>
    </source>
</evidence>
<keyword evidence="4 9" id="KW-1133">Transmembrane helix</keyword>
<evidence type="ECO:0000256" key="6">
    <source>
        <dbReference type="ARBA" id="ARBA00023136"/>
    </source>
</evidence>
<evidence type="ECO:0000256" key="1">
    <source>
        <dbReference type="ARBA" id="ARBA00004651"/>
    </source>
</evidence>
<evidence type="ECO:0000256" key="2">
    <source>
        <dbReference type="ARBA" id="ARBA00022475"/>
    </source>
</evidence>
<feature type="transmembrane region" description="Helical" evidence="9">
    <location>
        <begin position="254"/>
        <end position="281"/>
    </location>
</feature>
<feature type="transmembrane region" description="Helical" evidence="9">
    <location>
        <begin position="417"/>
        <end position="437"/>
    </location>
</feature>
<keyword evidence="5" id="KW-0560">Oxidoreductase</keyword>
<evidence type="ECO:0000256" key="4">
    <source>
        <dbReference type="ARBA" id="ARBA00022989"/>
    </source>
</evidence>
<name>C6CN14_DICC1</name>
<feature type="transmembrane region" description="Helical" evidence="9">
    <location>
        <begin position="107"/>
        <end position="130"/>
    </location>
</feature>
<dbReference type="GeneID" id="45080766"/>
<dbReference type="GO" id="GO:0016491">
    <property type="term" value="F:oxidoreductase activity"/>
    <property type="evidence" value="ECO:0007669"/>
    <property type="project" value="UniProtKB-KW"/>
</dbReference>
<proteinExistence type="predicted"/>
<dbReference type="PANTHER" id="PTHR42682:SF5">
    <property type="entry name" value="HYDROGENASE-4 COMPONENT F"/>
    <property type="match status" value="1"/>
</dbReference>
<comment type="subcellular location">
    <subcellularLocation>
        <location evidence="1">Cell membrane</location>
        <topology evidence="1">Multi-pass membrane protein</topology>
    </subcellularLocation>
    <subcellularLocation>
        <location evidence="7">Membrane</location>
        <topology evidence="7">Multi-pass membrane protein</topology>
    </subcellularLocation>
</comment>
<feature type="transmembrane region" description="Helical" evidence="9">
    <location>
        <begin position="457"/>
        <end position="476"/>
    </location>
</feature>
<feature type="domain" description="NADH-Ubiquinone oxidoreductase (complex I) chain 5 N-terminal" evidence="11">
    <location>
        <begin position="70"/>
        <end position="101"/>
    </location>
</feature>
<evidence type="ECO:0000256" key="8">
    <source>
        <dbReference type="SAM" id="MobiDB-lite"/>
    </source>
</evidence>
<evidence type="ECO:0000256" key="3">
    <source>
        <dbReference type="ARBA" id="ARBA00022692"/>
    </source>
</evidence>
<feature type="region of interest" description="Disordered" evidence="8">
    <location>
        <begin position="506"/>
        <end position="553"/>
    </location>
</feature>
<feature type="transmembrane region" description="Helical" evidence="9">
    <location>
        <begin position="217"/>
        <end position="242"/>
    </location>
</feature>
<keyword evidence="12" id="KW-0830">Ubiquinone</keyword>
<feature type="transmembrane region" description="Helical" evidence="9">
    <location>
        <begin position="168"/>
        <end position="188"/>
    </location>
</feature>
<evidence type="ECO:0000256" key="5">
    <source>
        <dbReference type="ARBA" id="ARBA00023002"/>
    </source>
</evidence>
<feature type="transmembrane region" description="Helical" evidence="9">
    <location>
        <begin position="287"/>
        <end position="306"/>
    </location>
</feature>
<feature type="transmembrane region" description="Helical" evidence="9">
    <location>
        <begin position="6"/>
        <end position="26"/>
    </location>
</feature>
<dbReference type="PANTHER" id="PTHR42682">
    <property type="entry name" value="HYDROGENASE-4 COMPONENT F"/>
    <property type="match status" value="1"/>
</dbReference>
<feature type="compositionally biased region" description="Low complexity" evidence="8">
    <location>
        <begin position="521"/>
        <end position="546"/>
    </location>
</feature>
<accession>C6CN14</accession>
<dbReference type="InterPro" id="IPR001750">
    <property type="entry name" value="ND/Mrp_TM"/>
</dbReference>
<dbReference type="OrthoDB" id="9768329at2"/>
<feature type="transmembrane region" description="Helical" evidence="9">
    <location>
        <begin position="379"/>
        <end position="397"/>
    </location>
</feature>
<dbReference type="PRINTS" id="PR01434">
    <property type="entry name" value="NADHDHGNASE5"/>
</dbReference>
<dbReference type="EMBL" id="CP001655">
    <property type="protein sequence ID" value="ACT07539.1"/>
    <property type="molecule type" value="Genomic_DNA"/>
</dbReference>
<reference evidence="12 13" key="1">
    <citation type="submission" date="2009-06" db="EMBL/GenBank/DDBJ databases">
        <title>Complete sequence of Dickeya zeae Ech1591.</title>
        <authorList>
            <consortium name="US DOE Joint Genome Institute"/>
            <person name="Lucas S."/>
            <person name="Copeland A."/>
            <person name="Lapidus A."/>
            <person name="Glavina del Rio T."/>
            <person name="Tice H."/>
            <person name="Bruce D."/>
            <person name="Goodwin L."/>
            <person name="Pitluck S."/>
            <person name="Chertkov O."/>
            <person name="Brettin T."/>
            <person name="Detter J.C."/>
            <person name="Han C."/>
            <person name="Larimer F."/>
            <person name="Land M."/>
            <person name="Hauser L."/>
            <person name="Kyrpides N."/>
            <person name="Ovchinnikova G."/>
            <person name="Balakrishnan V."/>
            <person name="Glasner J."/>
            <person name="Perna N.T."/>
        </authorList>
    </citation>
    <scope>NUCLEOTIDE SEQUENCE [LARGE SCALE GENOMIC DNA]</scope>
    <source>
        <strain evidence="12 13">Ech1591</strain>
    </source>
</reference>
<evidence type="ECO:0000313" key="12">
    <source>
        <dbReference type="EMBL" id="ACT07539.1"/>
    </source>
</evidence>
<dbReference type="InterPro" id="IPR001516">
    <property type="entry name" value="Proton_antipo_N"/>
</dbReference>
<dbReference type="InterPro" id="IPR052175">
    <property type="entry name" value="ComplexI-like_HydComp"/>
</dbReference>
<dbReference type="AlphaFoldDB" id="C6CN14"/>
<protein>
    <submittedName>
        <fullName evidence="12">NADH/Ubiquinone/plastoquinone (Complex I)</fullName>
    </submittedName>
</protein>
<feature type="transmembrane region" description="Helical" evidence="9">
    <location>
        <begin position="75"/>
        <end position="95"/>
    </location>
</feature>
<dbReference type="Pfam" id="PF00361">
    <property type="entry name" value="Proton_antipo_M"/>
    <property type="match status" value="1"/>
</dbReference>
<dbReference type="KEGG" id="dze:Dd1591_2712"/>
<feature type="transmembrane region" description="Helical" evidence="9">
    <location>
        <begin position="318"/>
        <end position="342"/>
    </location>
</feature>
<feature type="transmembrane region" description="Helical" evidence="9">
    <location>
        <begin position="33"/>
        <end position="55"/>
    </location>
</feature>
<evidence type="ECO:0000259" key="10">
    <source>
        <dbReference type="Pfam" id="PF00361"/>
    </source>
</evidence>
<dbReference type="Pfam" id="PF00662">
    <property type="entry name" value="Proton_antipo_N"/>
    <property type="match status" value="1"/>
</dbReference>
<dbReference type="STRING" id="561229.Dd1591_2712"/>
<keyword evidence="2" id="KW-1003">Cell membrane</keyword>
<dbReference type="NCBIfam" id="NF005044">
    <property type="entry name" value="PRK06458.1-4"/>
    <property type="match status" value="1"/>
</dbReference>
<sequence length="553" mass="58727" precursor="true">MTTLDLFSLLLGVPLAAALLAFVCRFTGTAARALVSLIHLAGIGALLWVALLAVWTVYQQGELLAANRWLHLDSLSALFLAILGVIGFLTGLYSMGYMRHEVDSGEVSVTTLCHYYGFFHLFLFTMLLVITSNNLILMWAAIEATTLSSAFLVGLYGQRSSLEAAWKYIIICTVGVAFGLYGTVLVYANAANVMAEPGNAIFWTEVLQHAGELDSTLMHLAFIFILIGFGTKTGLFPMHAWLPDAHSEAPSPTSALLSAVLLNCALLVIVRYTILITAAIGPEFPQRLLLVFGLLSVAVAAFLILVQRDMKRLLAYSSVENMGLIAVALGIGGPLGILAALLHTLNHSLAKTLLFCGSGNVLLKYGTRDMDAVKGILRVAPVTGALLAGGALALGGMPPFNVFLSEFMTVTAGIHAGHLPLVLVLLVLLTVVLAGLIRMIATSVLGSKPEAVSKGELGWLTTAPMLVLLVLMLVMGTRIPQPVTHLLERATAIVLNGNVLNGNVLNGNQAGEQGQPSMGWPALSARTTTPSTTTPDTAPASSLTPSRQEMYRD</sequence>
<dbReference type="Proteomes" id="UP000002735">
    <property type="component" value="Chromosome"/>
</dbReference>
<feature type="transmembrane region" description="Helical" evidence="9">
    <location>
        <begin position="136"/>
        <end position="156"/>
    </location>
</feature>
<evidence type="ECO:0000313" key="13">
    <source>
        <dbReference type="Proteomes" id="UP000002735"/>
    </source>
</evidence>
<dbReference type="eggNOG" id="COG0651">
    <property type="taxonomic scope" value="Bacteria"/>
</dbReference>
<evidence type="ECO:0000259" key="11">
    <source>
        <dbReference type="Pfam" id="PF00662"/>
    </source>
</evidence>
<dbReference type="GO" id="GO:0005886">
    <property type="term" value="C:plasma membrane"/>
    <property type="evidence" value="ECO:0007669"/>
    <property type="project" value="UniProtKB-SubCell"/>
</dbReference>
<keyword evidence="6 9" id="KW-0472">Membrane</keyword>
<keyword evidence="3 7" id="KW-0812">Transmembrane</keyword>
<evidence type="ECO:0000256" key="7">
    <source>
        <dbReference type="RuleBase" id="RU000320"/>
    </source>
</evidence>
<feature type="domain" description="NADH:quinone oxidoreductase/Mrp antiporter transmembrane" evidence="10">
    <location>
        <begin position="132"/>
        <end position="426"/>
    </location>
</feature>
<gene>
    <name evidence="12" type="ordered locus">Dd1591_2712</name>
</gene>
<dbReference type="HOGENOM" id="CLU_007100_10_1_6"/>
<organism evidence="12 13">
    <name type="scientific">Dickeya chrysanthemi (strain Ech1591)</name>
    <name type="common">Dickeya zeae (strain Ech1591)</name>
    <dbReference type="NCBI Taxonomy" id="561229"/>
    <lineage>
        <taxon>Bacteria</taxon>
        <taxon>Pseudomonadati</taxon>
        <taxon>Pseudomonadota</taxon>
        <taxon>Gammaproteobacteria</taxon>
        <taxon>Enterobacterales</taxon>
        <taxon>Pectobacteriaceae</taxon>
        <taxon>Dickeya</taxon>
    </lineage>
</organism>